<dbReference type="SUPFAM" id="SSF52540">
    <property type="entry name" value="P-loop containing nucleoside triphosphate hydrolases"/>
    <property type="match status" value="1"/>
</dbReference>
<reference evidence="6 7" key="1">
    <citation type="journal article" date="2013" name="Int. J. Syst. Evol. Microbiol.">
        <title>Ilumatobacter nonamiense sp. nov. and Ilumatobacter coccineum sp. nov., isolated from seashore sand.</title>
        <authorList>
            <person name="Matsumoto A."/>
            <person name="Kasai H."/>
            <person name="Matsuo Y."/>
            <person name="Shizuri Y."/>
            <person name="Ichikawa N."/>
            <person name="Fujita N."/>
            <person name="Omura S."/>
            <person name="Takahashi Y."/>
        </authorList>
    </citation>
    <scope>NUCLEOTIDE SEQUENCE [LARGE SCALE GENOMIC DNA]</scope>
    <source>
        <strain evidence="7">NBRC 103263 / KCTC 29153 / YM16-304</strain>
    </source>
</reference>
<evidence type="ECO:0000313" key="6">
    <source>
        <dbReference type="EMBL" id="BAN00560.1"/>
    </source>
</evidence>
<feature type="region of interest" description="Disordered" evidence="4">
    <location>
        <begin position="234"/>
        <end position="265"/>
    </location>
</feature>
<protein>
    <submittedName>
        <fullName evidence="6">Putative ABC transporter ATP-binding protein</fullName>
    </submittedName>
</protein>
<dbReference type="AlphaFoldDB" id="A0A6C7E0J7"/>
<evidence type="ECO:0000259" key="5">
    <source>
        <dbReference type="PROSITE" id="PS50893"/>
    </source>
</evidence>
<dbReference type="KEGG" id="aym:YM304_02460"/>
<dbReference type="Pfam" id="PF00005">
    <property type="entry name" value="ABC_tran"/>
    <property type="match status" value="1"/>
</dbReference>
<dbReference type="GO" id="GO:0016887">
    <property type="term" value="F:ATP hydrolysis activity"/>
    <property type="evidence" value="ECO:0007669"/>
    <property type="project" value="InterPro"/>
</dbReference>
<accession>A0A6C7E0J7</accession>
<gene>
    <name evidence="6" type="ORF">YM304_02460</name>
</gene>
<dbReference type="SMART" id="SM00382">
    <property type="entry name" value="AAA"/>
    <property type="match status" value="1"/>
</dbReference>
<dbReference type="RefSeq" id="WP_015439808.1">
    <property type="nucleotide sequence ID" value="NC_020520.1"/>
</dbReference>
<keyword evidence="2" id="KW-0547">Nucleotide-binding</keyword>
<feature type="domain" description="ABC transporter" evidence="5">
    <location>
        <begin position="11"/>
        <end position="236"/>
    </location>
</feature>
<evidence type="ECO:0000256" key="2">
    <source>
        <dbReference type="ARBA" id="ARBA00022741"/>
    </source>
</evidence>
<evidence type="ECO:0000256" key="4">
    <source>
        <dbReference type="SAM" id="MobiDB-lite"/>
    </source>
</evidence>
<dbReference type="EMBL" id="AP012057">
    <property type="protein sequence ID" value="BAN00560.1"/>
    <property type="molecule type" value="Genomic_DNA"/>
</dbReference>
<keyword evidence="3 6" id="KW-0067">ATP-binding</keyword>
<proteinExistence type="predicted"/>
<dbReference type="InterPro" id="IPR003593">
    <property type="entry name" value="AAA+_ATPase"/>
</dbReference>
<dbReference type="InterPro" id="IPR003439">
    <property type="entry name" value="ABC_transporter-like_ATP-bd"/>
</dbReference>
<dbReference type="Proteomes" id="UP000011863">
    <property type="component" value="Chromosome"/>
</dbReference>
<keyword evidence="7" id="KW-1185">Reference proteome</keyword>
<dbReference type="PROSITE" id="PS50893">
    <property type="entry name" value="ABC_TRANSPORTER_2"/>
    <property type="match status" value="1"/>
</dbReference>
<feature type="compositionally biased region" description="Low complexity" evidence="4">
    <location>
        <begin position="243"/>
        <end position="254"/>
    </location>
</feature>
<dbReference type="GO" id="GO:0005524">
    <property type="term" value="F:ATP binding"/>
    <property type="evidence" value="ECO:0007669"/>
    <property type="project" value="UniProtKB-KW"/>
</dbReference>
<name>A0A6C7E0J7_ILUCY</name>
<evidence type="ECO:0000256" key="1">
    <source>
        <dbReference type="ARBA" id="ARBA00022448"/>
    </source>
</evidence>
<dbReference type="CDD" id="cd03230">
    <property type="entry name" value="ABC_DR_subfamily_A"/>
    <property type="match status" value="1"/>
</dbReference>
<dbReference type="PANTHER" id="PTHR42939">
    <property type="entry name" value="ABC TRANSPORTER ATP-BINDING PROTEIN ALBC-RELATED"/>
    <property type="match status" value="1"/>
</dbReference>
<evidence type="ECO:0000256" key="3">
    <source>
        <dbReference type="ARBA" id="ARBA00022840"/>
    </source>
</evidence>
<feature type="compositionally biased region" description="Acidic residues" evidence="4">
    <location>
        <begin position="255"/>
        <end position="265"/>
    </location>
</feature>
<organism evidence="6 7">
    <name type="scientific">Ilumatobacter coccineus (strain NBRC 103263 / KCTC 29153 / YM16-304)</name>
    <dbReference type="NCBI Taxonomy" id="1313172"/>
    <lineage>
        <taxon>Bacteria</taxon>
        <taxon>Bacillati</taxon>
        <taxon>Actinomycetota</taxon>
        <taxon>Acidimicrobiia</taxon>
        <taxon>Acidimicrobiales</taxon>
        <taxon>Ilumatobacteraceae</taxon>
        <taxon>Ilumatobacter</taxon>
    </lineage>
</organism>
<dbReference type="PANTHER" id="PTHR42939:SF1">
    <property type="entry name" value="ABC TRANSPORTER ATP-BINDING PROTEIN ALBC-RELATED"/>
    <property type="match status" value="1"/>
</dbReference>
<evidence type="ECO:0000313" key="7">
    <source>
        <dbReference type="Proteomes" id="UP000011863"/>
    </source>
</evidence>
<dbReference type="InterPro" id="IPR051782">
    <property type="entry name" value="ABC_Transporter_VariousFunc"/>
</dbReference>
<keyword evidence="1" id="KW-0813">Transport</keyword>
<sequence length="265" mass="28060">MSEIDDRAAAISTSELSKAYGEVPALWPIDLEVPAGQRLSLIGHNGSGKTTLIRMLAGVLEPTGGTATIAGHPIGSPDARAAMSYLSDQPVFYDDLSVWQHLEYIARLHRTDDWEDHASSLLDSLGIAHRADDLPITFSRGLKQKASIAIAFVRPFDVMLIDEPFVGLDSAGRSALLDLIAWAHRDGASMVVATHELTSVSASDRLIALSDGQVVYDGAPVGADLDLLVTAAPPDEVGDSIDPHATTDTAPDTVPDGEVDDSDAE</sequence>
<dbReference type="InterPro" id="IPR027417">
    <property type="entry name" value="P-loop_NTPase"/>
</dbReference>
<dbReference type="Gene3D" id="3.40.50.300">
    <property type="entry name" value="P-loop containing nucleotide triphosphate hydrolases"/>
    <property type="match status" value="1"/>
</dbReference>